<dbReference type="RefSeq" id="WP_218160371.1">
    <property type="nucleotide sequence ID" value="NZ_FOKG01000011.1"/>
</dbReference>
<evidence type="ECO:0008006" key="3">
    <source>
        <dbReference type="Google" id="ProtNLM"/>
    </source>
</evidence>
<dbReference type="EMBL" id="FOKG01000011">
    <property type="protein sequence ID" value="SFB43349.1"/>
    <property type="molecule type" value="Genomic_DNA"/>
</dbReference>
<accession>A0A1I1AZ24</accession>
<reference evidence="2" key="1">
    <citation type="submission" date="2016-10" db="EMBL/GenBank/DDBJ databases">
        <authorList>
            <person name="Varghese N."/>
            <person name="Submissions S."/>
        </authorList>
    </citation>
    <scope>NUCLEOTIDE SEQUENCE [LARGE SCALE GENOMIC DNA]</scope>
    <source>
        <strain evidence="2">CGMCC 4.3568</strain>
    </source>
</reference>
<evidence type="ECO:0000313" key="1">
    <source>
        <dbReference type="EMBL" id="SFB43349.1"/>
    </source>
</evidence>
<dbReference type="PROSITE" id="PS51257">
    <property type="entry name" value="PROKAR_LIPOPROTEIN"/>
    <property type="match status" value="1"/>
</dbReference>
<dbReference type="AlphaFoldDB" id="A0A1I1AZ24"/>
<name>A0A1I1AZ24_9PSEU</name>
<dbReference type="Proteomes" id="UP000243799">
    <property type="component" value="Unassembled WGS sequence"/>
</dbReference>
<dbReference type="STRING" id="490629.SAMN05216266_11188"/>
<keyword evidence="2" id="KW-1185">Reference proteome</keyword>
<gene>
    <name evidence="1" type="ORF">SAMN05216266_11188</name>
</gene>
<evidence type="ECO:0000313" key="2">
    <source>
        <dbReference type="Proteomes" id="UP000243799"/>
    </source>
</evidence>
<organism evidence="1 2">
    <name type="scientific">Amycolatopsis marina</name>
    <dbReference type="NCBI Taxonomy" id="490629"/>
    <lineage>
        <taxon>Bacteria</taxon>
        <taxon>Bacillati</taxon>
        <taxon>Actinomycetota</taxon>
        <taxon>Actinomycetes</taxon>
        <taxon>Pseudonocardiales</taxon>
        <taxon>Pseudonocardiaceae</taxon>
        <taxon>Amycolatopsis</taxon>
    </lineage>
</organism>
<proteinExistence type="predicted"/>
<protein>
    <recommendedName>
        <fullName evidence="3">Sporulation and spore germination</fullName>
    </recommendedName>
</protein>
<sequence>MSGGGVRRWLLVGVALAVTGALVAGCGVRPSGVITGNPAPSGPAEGAELYLLAAGELTPVLRPTGKVPSPTEALTLLAAGPSPEERAQGLGSEVPSAATAVSVASGTPATEITVTLDMDVSALSGTAIEQITCTAEVAVFPDYSPPGQVSVTVTGGGHTREPQTCFPFR</sequence>